<feature type="domain" description="DUF4145" evidence="1">
    <location>
        <begin position="39"/>
        <end position="77"/>
    </location>
</feature>
<dbReference type="Pfam" id="PF13643">
    <property type="entry name" value="DUF4145"/>
    <property type="match status" value="1"/>
</dbReference>
<dbReference type="AlphaFoldDB" id="A0A4Y8SP70"/>
<dbReference type="GO" id="GO:0045892">
    <property type="term" value="P:negative regulation of DNA-templated transcription"/>
    <property type="evidence" value="ECO:0007669"/>
    <property type="project" value="TreeGrafter"/>
</dbReference>
<dbReference type="Gene3D" id="1.20.120.330">
    <property type="entry name" value="Nucleotidyltransferases domain 2"/>
    <property type="match status" value="1"/>
</dbReference>
<dbReference type="PANTHER" id="PTHR37941">
    <property type="entry name" value="FUMARASE E-RELATED"/>
    <property type="match status" value="1"/>
</dbReference>
<proteinExistence type="predicted"/>
<dbReference type="PANTHER" id="PTHR37941:SF1">
    <property type="entry name" value="FUMARASE E-RELATED"/>
    <property type="match status" value="1"/>
</dbReference>
<reference evidence="2 3" key="1">
    <citation type="journal article" date="2017" name="Int. J. Syst. Evol. Microbiol.">
        <title>Mucilaginibacterpsychrotolerans sp. nov., isolated from peatlands.</title>
        <authorList>
            <person name="Deng Y."/>
            <person name="Shen L."/>
            <person name="Xu B."/>
            <person name="Liu Y."/>
            <person name="Gu Z."/>
            <person name="Liu H."/>
            <person name="Zhou Y."/>
        </authorList>
    </citation>
    <scope>NUCLEOTIDE SEQUENCE [LARGE SCALE GENOMIC DNA]</scope>
    <source>
        <strain evidence="2 3">NH7-4</strain>
    </source>
</reference>
<sequence length="191" mass="22014">MLIGTAKVEIYLEKLIDVILPSKTKAYKSRLTNYPGPLSSLSGKIELLYAFRIIDEQVYQSLNALRKIRNDAAHSANIFSLNGLKDQLEKVYNFEYGFPEATQQVAYDNLIAWKHHLIKGSFEKSKFTDYDWRTIWDENYPEPLENETIASQFIIWKLAYGLTFLCLKIEVVTDEIANFCSTAGTWIQLSL</sequence>
<comment type="caution">
    <text evidence="2">The sequence shown here is derived from an EMBL/GenBank/DDBJ whole genome shotgun (WGS) entry which is preliminary data.</text>
</comment>
<organism evidence="2 3">
    <name type="scientific">Mucilaginibacter psychrotolerans</name>
    <dbReference type="NCBI Taxonomy" id="1524096"/>
    <lineage>
        <taxon>Bacteria</taxon>
        <taxon>Pseudomonadati</taxon>
        <taxon>Bacteroidota</taxon>
        <taxon>Sphingobacteriia</taxon>
        <taxon>Sphingobacteriales</taxon>
        <taxon>Sphingobacteriaceae</taxon>
        <taxon>Mucilaginibacter</taxon>
    </lineage>
</organism>
<protein>
    <submittedName>
        <fullName evidence="2">DUF4145 domain-containing protein</fullName>
    </submittedName>
</protein>
<evidence type="ECO:0000313" key="3">
    <source>
        <dbReference type="Proteomes" id="UP000297540"/>
    </source>
</evidence>
<gene>
    <name evidence="2" type="ORF">E2R66_00750</name>
</gene>
<name>A0A4Y8SP70_9SPHI</name>
<dbReference type="InterPro" id="IPR038026">
    <property type="entry name" value="MtlR-like_sf"/>
</dbReference>
<dbReference type="InterPro" id="IPR007761">
    <property type="entry name" value="MtlR-like"/>
</dbReference>
<dbReference type="InterPro" id="IPR025285">
    <property type="entry name" value="DUF4145"/>
</dbReference>
<accession>A0A4Y8SP70</accession>
<dbReference type="EMBL" id="SOZE01000001">
    <property type="protein sequence ID" value="TFF40738.1"/>
    <property type="molecule type" value="Genomic_DNA"/>
</dbReference>
<dbReference type="Proteomes" id="UP000297540">
    <property type="component" value="Unassembled WGS sequence"/>
</dbReference>
<keyword evidence="3" id="KW-1185">Reference proteome</keyword>
<evidence type="ECO:0000259" key="1">
    <source>
        <dbReference type="Pfam" id="PF13643"/>
    </source>
</evidence>
<evidence type="ECO:0000313" key="2">
    <source>
        <dbReference type="EMBL" id="TFF40738.1"/>
    </source>
</evidence>
<dbReference type="SUPFAM" id="SSF158668">
    <property type="entry name" value="MtlR-like"/>
    <property type="match status" value="1"/>
</dbReference>